<dbReference type="GO" id="GO:0003723">
    <property type="term" value="F:RNA binding"/>
    <property type="evidence" value="ECO:0007669"/>
    <property type="project" value="TreeGrafter"/>
</dbReference>
<feature type="domain" description="Helicase C-terminal" evidence="9">
    <location>
        <begin position="546"/>
        <end position="731"/>
    </location>
</feature>
<dbReference type="AlphaFoldDB" id="A0A812QHY7"/>
<dbReference type="InterPro" id="IPR003034">
    <property type="entry name" value="SAP_dom"/>
</dbReference>
<dbReference type="InterPro" id="IPR014001">
    <property type="entry name" value="Helicase_ATP-bd"/>
</dbReference>
<dbReference type="CDD" id="cd18791">
    <property type="entry name" value="SF2_C_RHA"/>
    <property type="match status" value="1"/>
</dbReference>
<evidence type="ECO:0000256" key="5">
    <source>
        <dbReference type="SAM" id="Coils"/>
    </source>
</evidence>
<dbReference type="Proteomes" id="UP000604046">
    <property type="component" value="Unassembled WGS sequence"/>
</dbReference>
<dbReference type="Pfam" id="PF02037">
    <property type="entry name" value="SAP"/>
    <property type="match status" value="1"/>
</dbReference>
<dbReference type="CDD" id="cd17917">
    <property type="entry name" value="DEXHc_RHA-like"/>
    <property type="match status" value="1"/>
</dbReference>
<dbReference type="SMART" id="SM00847">
    <property type="entry name" value="HA2"/>
    <property type="match status" value="1"/>
</dbReference>
<dbReference type="SMART" id="SM00487">
    <property type="entry name" value="DEXDc"/>
    <property type="match status" value="1"/>
</dbReference>
<dbReference type="SMART" id="SM00513">
    <property type="entry name" value="SAP"/>
    <property type="match status" value="1"/>
</dbReference>
<dbReference type="Pfam" id="PF00270">
    <property type="entry name" value="DEAD"/>
    <property type="match status" value="1"/>
</dbReference>
<dbReference type="InterPro" id="IPR001650">
    <property type="entry name" value="Helicase_C-like"/>
</dbReference>
<evidence type="ECO:0000259" key="8">
    <source>
        <dbReference type="PROSITE" id="PS51192"/>
    </source>
</evidence>
<keyword evidence="4" id="KW-0067">ATP-binding</keyword>
<dbReference type="InterPro" id="IPR027417">
    <property type="entry name" value="P-loop_NTPase"/>
</dbReference>
<protein>
    <recommendedName>
        <fullName evidence="12">ATP-dependent RNA helicase DHX36</fullName>
    </recommendedName>
</protein>
<keyword evidence="11" id="KW-1185">Reference proteome</keyword>
<feature type="domain" description="Helicase ATP-binding" evidence="8">
    <location>
        <begin position="314"/>
        <end position="479"/>
    </location>
</feature>
<feature type="domain" description="SAP" evidence="7">
    <location>
        <begin position="1159"/>
        <end position="1193"/>
    </location>
</feature>
<dbReference type="InterPro" id="IPR007502">
    <property type="entry name" value="Helicase-assoc_dom"/>
</dbReference>
<accession>A0A812QHY7</accession>
<gene>
    <name evidence="10" type="ORF">SNAT2548_LOCUS20498</name>
</gene>
<organism evidence="10 11">
    <name type="scientific">Symbiodinium natans</name>
    <dbReference type="NCBI Taxonomy" id="878477"/>
    <lineage>
        <taxon>Eukaryota</taxon>
        <taxon>Sar</taxon>
        <taxon>Alveolata</taxon>
        <taxon>Dinophyceae</taxon>
        <taxon>Suessiales</taxon>
        <taxon>Symbiodiniaceae</taxon>
        <taxon>Symbiodinium</taxon>
    </lineage>
</organism>
<evidence type="ECO:0000313" key="11">
    <source>
        <dbReference type="Proteomes" id="UP000604046"/>
    </source>
</evidence>
<dbReference type="PANTHER" id="PTHR18934">
    <property type="entry name" value="ATP-DEPENDENT RNA HELICASE"/>
    <property type="match status" value="1"/>
</dbReference>
<keyword evidence="2" id="KW-0378">Hydrolase</keyword>
<evidence type="ECO:0000256" key="2">
    <source>
        <dbReference type="ARBA" id="ARBA00022801"/>
    </source>
</evidence>
<sequence length="1196" mass="131883">MEVQFDKISHDSVDKLEAWRESGKLAEVKYTVQQLKRGRFFALVTCDVHQCGFVAGAGLAVGSEDAKQLAAQQALDRLFFPDQPVQEIRHCANTMRTNEVHSGARLPAIQAAETLVALDGKLEDVHVSAFQPCGKAWQAAIACKCFGVHVVGPAADYDRNVAIALAAETFMSRLRWYIRVPSGDPHEPEMWSQTWSQREASMGQPWSGRTSVLKHEVLRLSALGGHMGGEDEVRRLLPTEYNWKLWQRSLKSIQDRRCRRWAAEQQAQDGAETSTPTSPAVPVRLFHRVSEADDPRRADIRGKLPIEQIRDSLGEVLNSSQVLVVSGGTGSGKTTQLPQFLLDDWDADRAPRIVVTQPRRIAAISVAERVAWERGQAVGQSVGYAVHGNAVRPSARGSIEFLTVGTLLRRAVDDSCLRNCDVVIVDEVHERDMLTDFLLVLLREVLPSRPDLRLILMSATLDVQSFTDYFDSCPVLEVQSETLFPVEEVHLEDGFFTDFTYTHALVSVEDRAREAAEAAEQSEGEGADPESSSSQRMLWGGYDGGEIDKVLHVMDSSICAVVREMSGRSSKDVKGSVLCFLPGWSEIRQLQERLSEGEQSSQIWAVPLHSTLPKERQQQVFQKPPKSRVKVILATNIAESSVTINDVEVVIDSGLQRELAYDAKRRMSSLDTVWVSQSGAIQRRGRAGRVRSGRVLRLYSRQQFSALPAQPSPEMQRCDLAQSCLQAIALGRDPRKFLASAMDQPNVAAVDSAMEQLASIRAISHSDPEQCPVMLPIGEVLARLPLEPLLGRAAMLGCVLGIPQPAAALLVAAGGRAPFIGSRQEVAEAQREFCRWSDPVAAARALLAWEERAAQDEAAAQKWAEKKGLSPSRLAGLARDKAYLLRDMQRAGLLRSAPTGAKTQPDLVEESEDSAALLETRGELEEALMKLEEEVLQKHDQQQDVASPSSSISDLQLVTVLCSAYPANIAMRSRDNSNCFQISNLGTAVMSPVSVNAGGEDGTWWLYGDVQVGGNRSFMHSTTHVEDWQLALFGGLRYKESEDQKRHTCMVLDNWLQVGARVRRTNELLLQLRKLVNDSIAWKALDALDGNGKCDDLSETEISEVNEKLVQCVRSVLGVLGSTTEDMMQDADDNDVEPEVEGVDEEGPEGEEVASKEELSNMTISQLKELLKNKGLKVSGRKDELVSRLCNSFESG</sequence>
<feature type="region of interest" description="Disordered" evidence="6">
    <location>
        <begin position="512"/>
        <end position="538"/>
    </location>
</feature>
<dbReference type="GO" id="GO:0004386">
    <property type="term" value="F:helicase activity"/>
    <property type="evidence" value="ECO:0007669"/>
    <property type="project" value="UniProtKB-KW"/>
</dbReference>
<dbReference type="InterPro" id="IPR011545">
    <property type="entry name" value="DEAD/DEAH_box_helicase_dom"/>
</dbReference>
<keyword evidence="1" id="KW-0547">Nucleotide-binding</keyword>
<keyword evidence="3" id="KW-0347">Helicase</keyword>
<feature type="compositionally biased region" description="Acidic residues" evidence="6">
    <location>
        <begin position="1129"/>
        <end position="1152"/>
    </location>
</feature>
<evidence type="ECO:0000259" key="9">
    <source>
        <dbReference type="PROSITE" id="PS51194"/>
    </source>
</evidence>
<comment type="caution">
    <text evidence="10">The sequence shown here is derived from an EMBL/GenBank/DDBJ whole genome shotgun (WGS) entry which is preliminary data.</text>
</comment>
<dbReference type="SMART" id="SM00490">
    <property type="entry name" value="HELICc"/>
    <property type="match status" value="1"/>
</dbReference>
<evidence type="ECO:0000256" key="3">
    <source>
        <dbReference type="ARBA" id="ARBA00022806"/>
    </source>
</evidence>
<evidence type="ECO:0000256" key="6">
    <source>
        <dbReference type="SAM" id="MobiDB-lite"/>
    </source>
</evidence>
<dbReference type="GO" id="GO:0005524">
    <property type="term" value="F:ATP binding"/>
    <property type="evidence" value="ECO:0007669"/>
    <property type="project" value="UniProtKB-KW"/>
</dbReference>
<dbReference type="GO" id="GO:0016787">
    <property type="term" value="F:hydrolase activity"/>
    <property type="evidence" value="ECO:0007669"/>
    <property type="project" value="UniProtKB-KW"/>
</dbReference>
<dbReference type="Pfam" id="PF00271">
    <property type="entry name" value="Helicase_C"/>
    <property type="match status" value="1"/>
</dbReference>
<dbReference type="PROSITE" id="PS50800">
    <property type="entry name" value="SAP"/>
    <property type="match status" value="1"/>
</dbReference>
<dbReference type="InterPro" id="IPR036361">
    <property type="entry name" value="SAP_dom_sf"/>
</dbReference>
<dbReference type="PROSITE" id="PS51194">
    <property type="entry name" value="HELICASE_CTER"/>
    <property type="match status" value="1"/>
</dbReference>
<proteinExistence type="predicted"/>
<dbReference type="SUPFAM" id="SSF68906">
    <property type="entry name" value="SAP domain"/>
    <property type="match status" value="1"/>
</dbReference>
<evidence type="ECO:0008006" key="12">
    <source>
        <dbReference type="Google" id="ProtNLM"/>
    </source>
</evidence>
<name>A0A812QHY7_9DINO</name>
<dbReference type="PANTHER" id="PTHR18934:SF119">
    <property type="entry name" value="ATP-DEPENDENT RNA HELICASE A"/>
    <property type="match status" value="1"/>
</dbReference>
<reference evidence="10" key="1">
    <citation type="submission" date="2021-02" db="EMBL/GenBank/DDBJ databases">
        <authorList>
            <person name="Dougan E. K."/>
            <person name="Rhodes N."/>
            <person name="Thang M."/>
            <person name="Chan C."/>
        </authorList>
    </citation>
    <scope>NUCLEOTIDE SEQUENCE</scope>
</reference>
<evidence type="ECO:0000256" key="1">
    <source>
        <dbReference type="ARBA" id="ARBA00022741"/>
    </source>
</evidence>
<evidence type="ECO:0000259" key="7">
    <source>
        <dbReference type="PROSITE" id="PS50800"/>
    </source>
</evidence>
<feature type="region of interest" description="Disordered" evidence="6">
    <location>
        <begin position="1129"/>
        <end position="1157"/>
    </location>
</feature>
<feature type="region of interest" description="Disordered" evidence="6">
    <location>
        <begin position="895"/>
        <end position="914"/>
    </location>
</feature>
<dbReference type="OrthoDB" id="434068at2759"/>
<dbReference type="PROSITE" id="PS51192">
    <property type="entry name" value="HELICASE_ATP_BIND_1"/>
    <property type="match status" value="1"/>
</dbReference>
<evidence type="ECO:0000313" key="10">
    <source>
        <dbReference type="EMBL" id="CAE7375247.1"/>
    </source>
</evidence>
<keyword evidence="5" id="KW-0175">Coiled coil</keyword>
<dbReference type="Gene3D" id="1.20.120.1080">
    <property type="match status" value="1"/>
</dbReference>
<feature type="coiled-coil region" evidence="5">
    <location>
        <begin position="914"/>
        <end position="941"/>
    </location>
</feature>
<dbReference type="EMBL" id="CAJNDS010002212">
    <property type="protein sequence ID" value="CAE7375247.1"/>
    <property type="molecule type" value="Genomic_DNA"/>
</dbReference>
<dbReference type="SUPFAM" id="SSF52540">
    <property type="entry name" value="P-loop containing nucleoside triphosphate hydrolases"/>
    <property type="match status" value="1"/>
</dbReference>
<evidence type="ECO:0000256" key="4">
    <source>
        <dbReference type="ARBA" id="ARBA00022840"/>
    </source>
</evidence>
<dbReference type="Gene3D" id="3.40.50.300">
    <property type="entry name" value="P-loop containing nucleotide triphosphate hydrolases"/>
    <property type="match status" value="2"/>
</dbReference>
<dbReference type="Gene3D" id="1.10.720.30">
    <property type="entry name" value="SAP domain"/>
    <property type="match status" value="1"/>
</dbReference>